<feature type="compositionally biased region" description="Basic and acidic residues" evidence="1">
    <location>
        <begin position="42"/>
        <end position="51"/>
    </location>
</feature>
<evidence type="ECO:0000313" key="2">
    <source>
        <dbReference type="EMBL" id="TKV96632.1"/>
    </source>
</evidence>
<reference evidence="2" key="1">
    <citation type="submission" date="2019-03" db="EMBL/GenBank/DDBJ databases">
        <title>WGS assembly of Setaria viridis.</title>
        <authorList>
            <person name="Huang P."/>
            <person name="Jenkins J."/>
            <person name="Grimwood J."/>
            <person name="Barry K."/>
            <person name="Healey A."/>
            <person name="Mamidi S."/>
            <person name="Sreedasyam A."/>
            <person name="Shu S."/>
            <person name="Feldman M."/>
            <person name="Wu J."/>
            <person name="Yu Y."/>
            <person name="Chen C."/>
            <person name="Johnson J."/>
            <person name="Rokhsar D."/>
            <person name="Baxter I."/>
            <person name="Schmutz J."/>
            <person name="Brutnell T."/>
            <person name="Kellogg E."/>
        </authorList>
    </citation>
    <scope>NUCLEOTIDE SEQUENCE [LARGE SCALE GENOMIC DNA]</scope>
</reference>
<proteinExistence type="predicted"/>
<dbReference type="EMBL" id="CM016560">
    <property type="protein sequence ID" value="TKV96632.1"/>
    <property type="molecule type" value="Genomic_DNA"/>
</dbReference>
<evidence type="ECO:0000313" key="3">
    <source>
        <dbReference type="Proteomes" id="UP000298652"/>
    </source>
</evidence>
<protein>
    <submittedName>
        <fullName evidence="2">Uncharacterized protein</fullName>
    </submittedName>
</protein>
<evidence type="ECO:0000256" key="1">
    <source>
        <dbReference type="SAM" id="MobiDB-lite"/>
    </source>
</evidence>
<dbReference type="AlphaFoldDB" id="A0A4U6T8N9"/>
<accession>A0A4U6T8N9</accession>
<name>A0A4U6T8N9_SETVI</name>
<sequence>MRQLRLVEHATRVVVLTPRASKATNASPNGVGGANPPGETNPPREGDEETKKKKARTTFGCSCGCKTVKQPSRLAANSSGCYIHRSPSRFTDQLLSVPNCHIPFPVQSIGSGEMLQRCVCMVAAPQTEQLD</sequence>
<dbReference type="Gramene" id="TKV96632">
    <property type="protein sequence ID" value="TKV96632"/>
    <property type="gene ID" value="SEVIR_9G441200v2"/>
</dbReference>
<dbReference type="Proteomes" id="UP000298652">
    <property type="component" value="Chromosome 9"/>
</dbReference>
<organism evidence="2 3">
    <name type="scientific">Setaria viridis</name>
    <name type="common">Green bristlegrass</name>
    <name type="synonym">Setaria italica subsp. viridis</name>
    <dbReference type="NCBI Taxonomy" id="4556"/>
    <lineage>
        <taxon>Eukaryota</taxon>
        <taxon>Viridiplantae</taxon>
        <taxon>Streptophyta</taxon>
        <taxon>Embryophyta</taxon>
        <taxon>Tracheophyta</taxon>
        <taxon>Spermatophyta</taxon>
        <taxon>Magnoliopsida</taxon>
        <taxon>Liliopsida</taxon>
        <taxon>Poales</taxon>
        <taxon>Poaceae</taxon>
        <taxon>PACMAD clade</taxon>
        <taxon>Panicoideae</taxon>
        <taxon>Panicodae</taxon>
        <taxon>Paniceae</taxon>
        <taxon>Cenchrinae</taxon>
        <taxon>Setaria</taxon>
    </lineage>
</organism>
<feature type="region of interest" description="Disordered" evidence="1">
    <location>
        <begin position="18"/>
        <end position="54"/>
    </location>
</feature>
<gene>
    <name evidence="2" type="ORF">SEVIR_9G441200v2</name>
</gene>
<keyword evidence="3" id="KW-1185">Reference proteome</keyword>